<dbReference type="EMBL" id="MJFZ01000413">
    <property type="protein sequence ID" value="RAW29684.1"/>
    <property type="molecule type" value="Genomic_DNA"/>
</dbReference>
<dbReference type="AlphaFoldDB" id="A0A329RYJ2"/>
<evidence type="ECO:0000256" key="5">
    <source>
        <dbReference type="ARBA" id="ARBA00022786"/>
    </source>
</evidence>
<dbReference type="SUPFAM" id="SSF57850">
    <property type="entry name" value="RING/U-box"/>
    <property type="match status" value="2"/>
</dbReference>
<dbReference type="EMBL" id="RCMV01000343">
    <property type="protein sequence ID" value="KAG3218768.1"/>
    <property type="molecule type" value="Genomic_DNA"/>
</dbReference>
<comment type="caution">
    <text evidence="15">The sequence shown here is derived from an EMBL/GenBank/DDBJ whole genome shotgun (WGS) entry which is preliminary data.</text>
</comment>
<dbReference type="InterPro" id="IPR001841">
    <property type="entry name" value="Znf_RING"/>
</dbReference>
<dbReference type="EMBL" id="RCMG01000372">
    <property type="protein sequence ID" value="KAG2855543.1"/>
    <property type="molecule type" value="Genomic_DNA"/>
</dbReference>
<dbReference type="Proteomes" id="UP000697107">
    <property type="component" value="Unassembled WGS sequence"/>
</dbReference>
<evidence type="ECO:0000256" key="2">
    <source>
        <dbReference type="ARBA" id="ARBA00022723"/>
    </source>
</evidence>
<dbReference type="Proteomes" id="UP000735874">
    <property type="component" value="Unassembled WGS sequence"/>
</dbReference>
<dbReference type="OrthoDB" id="78940at2759"/>
<evidence type="ECO:0000259" key="9">
    <source>
        <dbReference type="PROSITE" id="PS51873"/>
    </source>
</evidence>
<dbReference type="EMBL" id="RCMK01000351">
    <property type="protein sequence ID" value="KAG2934493.1"/>
    <property type="molecule type" value="Genomic_DNA"/>
</dbReference>
<evidence type="ECO:0000313" key="12">
    <source>
        <dbReference type="EMBL" id="KAG2934493.1"/>
    </source>
</evidence>
<evidence type="ECO:0000313" key="13">
    <source>
        <dbReference type="EMBL" id="KAG2979043.1"/>
    </source>
</evidence>
<name>A0A329RYJ2_9STRA</name>
<evidence type="ECO:0000256" key="4">
    <source>
        <dbReference type="ARBA" id="ARBA00022771"/>
    </source>
</evidence>
<keyword evidence="16" id="KW-1185">Reference proteome</keyword>
<dbReference type="GO" id="GO:0008270">
    <property type="term" value="F:zinc ion binding"/>
    <property type="evidence" value="ECO:0007669"/>
    <property type="project" value="UniProtKB-KW"/>
</dbReference>
<keyword evidence="4 7" id="KW-0863">Zinc-finger</keyword>
<keyword evidence="5" id="KW-0833">Ubl conjugation pathway</keyword>
<dbReference type="Proteomes" id="UP000774804">
    <property type="component" value="Unassembled WGS sequence"/>
</dbReference>
<keyword evidence="6" id="KW-0862">Zinc</keyword>
<feature type="domain" description="RING-type" evidence="8">
    <location>
        <begin position="22"/>
        <end position="78"/>
    </location>
</feature>
<dbReference type="Proteomes" id="UP000251314">
    <property type="component" value="Unassembled WGS sequence"/>
</dbReference>
<sequence length="480" mass="56316">MAPNAVPDTREEFCTDIGSVTCQICLEELTSKDQIIVTHLCSTTCPAVFCLSCLEKHLLLTMEVPYTGALPKIRCPICLVPVNRQQWIRCLDTDAATTEHLIERYTRLCEASCNFTCPGCHNAQYTQLPAFYQNACRDFANAVALTLRPSEKTRIPELRRVVRRFCRHSKTTTARDVIRHIVDNFPASKTNCIIHEVLPRIQDQERRATLLLAYHSIHRRVVTRCCGFFACFNCKRTMYDESTPCACEEEDKDVISDEDIIECRNCRVMIVKVDGCSSVWCVCGFSMSWTDEQRTKKLNQRKLLPVDPFDTTTYNYWTSWHDNFKCAAGEDYWELRQSAILHSLNNPRPVFREALRQFIWKRRFRQLIMDAELTLRHKFVFRWYPAITESLRTLVWRRRRFHRKLLDEYRTAFVVRTARREAAMLKPVLIKFVWFCRFRNTVLGSLLRRFYCLSKGWGDLTEEQLEVEEDQLAMFSIGLN</sequence>
<evidence type="ECO:0000313" key="11">
    <source>
        <dbReference type="EMBL" id="KAG2915322.1"/>
    </source>
</evidence>
<evidence type="ECO:0000313" key="10">
    <source>
        <dbReference type="EMBL" id="KAG2855543.1"/>
    </source>
</evidence>
<reference evidence="10" key="2">
    <citation type="submission" date="2018-10" db="EMBL/GenBank/DDBJ databases">
        <title>Effector identification in a new, highly contiguous assembly of the strawberry crown rot pathogen Phytophthora cactorum.</title>
        <authorList>
            <person name="Armitage A.D."/>
            <person name="Nellist C.F."/>
            <person name="Bates H."/>
            <person name="Vickerstaff R.J."/>
            <person name="Harrison R.J."/>
        </authorList>
    </citation>
    <scope>NUCLEOTIDE SEQUENCE</scope>
    <source>
        <strain evidence="10">15-7</strain>
        <strain evidence="11">4032</strain>
        <strain evidence="12">4040</strain>
        <strain evidence="13">P415</strain>
        <strain evidence="14">P421</strain>
    </source>
</reference>
<dbReference type="VEuPathDB" id="FungiDB:PC110_g13973"/>
<dbReference type="PROSITE" id="PS51873">
    <property type="entry name" value="TRIAD"/>
    <property type="match status" value="1"/>
</dbReference>
<evidence type="ECO:0000256" key="1">
    <source>
        <dbReference type="ARBA" id="ARBA00022679"/>
    </source>
</evidence>
<evidence type="ECO:0008006" key="17">
    <source>
        <dbReference type="Google" id="ProtNLM"/>
    </source>
</evidence>
<accession>A0A329RYJ2</accession>
<dbReference type="EMBL" id="RCML01000373">
    <property type="protein sequence ID" value="KAG2979043.1"/>
    <property type="molecule type" value="Genomic_DNA"/>
</dbReference>
<evidence type="ECO:0000313" key="15">
    <source>
        <dbReference type="EMBL" id="RAW29684.1"/>
    </source>
</evidence>
<evidence type="ECO:0000259" key="8">
    <source>
        <dbReference type="PROSITE" id="PS50089"/>
    </source>
</evidence>
<dbReference type="Proteomes" id="UP000760860">
    <property type="component" value="Unassembled WGS sequence"/>
</dbReference>
<reference evidence="15 16" key="1">
    <citation type="submission" date="2018-01" db="EMBL/GenBank/DDBJ databases">
        <title>Draft genome of the strawberry crown rot pathogen Phytophthora cactorum.</title>
        <authorList>
            <person name="Armitage A.D."/>
            <person name="Lysoe E."/>
            <person name="Nellist C.F."/>
            <person name="Harrison R.J."/>
            <person name="Brurberg M.B."/>
        </authorList>
    </citation>
    <scope>NUCLEOTIDE SEQUENCE [LARGE SCALE GENOMIC DNA]</scope>
    <source>
        <strain evidence="15 16">10300</strain>
    </source>
</reference>
<dbReference type="EMBL" id="RCMI01000358">
    <property type="protein sequence ID" value="KAG2915322.1"/>
    <property type="molecule type" value="Genomic_DNA"/>
</dbReference>
<organism evidence="15 16">
    <name type="scientific">Phytophthora cactorum</name>
    <dbReference type="NCBI Taxonomy" id="29920"/>
    <lineage>
        <taxon>Eukaryota</taxon>
        <taxon>Sar</taxon>
        <taxon>Stramenopiles</taxon>
        <taxon>Oomycota</taxon>
        <taxon>Peronosporomycetes</taxon>
        <taxon>Peronosporales</taxon>
        <taxon>Peronosporaceae</taxon>
        <taxon>Phytophthora</taxon>
    </lineage>
</organism>
<dbReference type="PANTHER" id="PTHR11685">
    <property type="entry name" value="RBR FAMILY RING FINGER AND IBR DOMAIN-CONTAINING"/>
    <property type="match status" value="1"/>
</dbReference>
<dbReference type="InterPro" id="IPR031127">
    <property type="entry name" value="E3_UB_ligase_RBR"/>
</dbReference>
<dbReference type="GO" id="GO:0004842">
    <property type="term" value="F:ubiquitin-protein transferase activity"/>
    <property type="evidence" value="ECO:0007669"/>
    <property type="project" value="InterPro"/>
</dbReference>
<keyword evidence="3" id="KW-0677">Repeat</keyword>
<evidence type="ECO:0000256" key="3">
    <source>
        <dbReference type="ARBA" id="ARBA00022737"/>
    </source>
</evidence>
<evidence type="ECO:0000256" key="6">
    <source>
        <dbReference type="ARBA" id="ARBA00022833"/>
    </source>
</evidence>
<evidence type="ECO:0000313" key="14">
    <source>
        <dbReference type="EMBL" id="KAG3218768.1"/>
    </source>
</evidence>
<keyword evidence="1" id="KW-0808">Transferase</keyword>
<keyword evidence="2" id="KW-0479">Metal-binding</keyword>
<gene>
    <name evidence="15" type="ORF">PC110_g13973</name>
    <name evidence="10" type="ORF">PC113_g12351</name>
    <name evidence="11" type="ORF">PC115_g11409</name>
    <name evidence="12" type="ORF">PC117_g12618</name>
    <name evidence="13" type="ORF">PC118_g11936</name>
    <name evidence="14" type="ORF">PC129_g10407</name>
</gene>
<evidence type="ECO:0000313" key="16">
    <source>
        <dbReference type="Proteomes" id="UP000251314"/>
    </source>
</evidence>
<proteinExistence type="predicted"/>
<dbReference type="GO" id="GO:0016567">
    <property type="term" value="P:protein ubiquitination"/>
    <property type="evidence" value="ECO:0007669"/>
    <property type="project" value="InterPro"/>
</dbReference>
<feature type="domain" description="RING-type" evidence="9">
    <location>
        <begin position="18"/>
        <end position="310"/>
    </location>
</feature>
<protein>
    <recommendedName>
        <fullName evidence="17">RING-type domain-containing protein</fullName>
    </recommendedName>
</protein>
<dbReference type="PROSITE" id="PS50089">
    <property type="entry name" value="ZF_RING_2"/>
    <property type="match status" value="1"/>
</dbReference>
<evidence type="ECO:0000256" key="7">
    <source>
        <dbReference type="PROSITE-ProRule" id="PRU00175"/>
    </source>
</evidence>
<dbReference type="Proteomes" id="UP000736787">
    <property type="component" value="Unassembled WGS sequence"/>
</dbReference>
<dbReference type="InterPro" id="IPR044066">
    <property type="entry name" value="TRIAD_supradom"/>
</dbReference>